<evidence type="ECO:0000313" key="3">
    <source>
        <dbReference type="EMBL" id="VAX26148.1"/>
    </source>
</evidence>
<dbReference type="InterPro" id="IPR029066">
    <property type="entry name" value="PLP-binding_barrel"/>
</dbReference>
<gene>
    <name evidence="3" type="ORF">MNBD_NITROSPIRAE01-1173</name>
</gene>
<dbReference type="FunFam" id="3.20.20.10:FF:000018">
    <property type="entry name" value="Pyridoxal phosphate homeostasis protein"/>
    <property type="match status" value="1"/>
</dbReference>
<dbReference type="PANTHER" id="PTHR10146">
    <property type="entry name" value="PROLINE SYNTHETASE CO-TRANSCRIBED BACTERIAL HOMOLOG PROTEIN"/>
    <property type="match status" value="1"/>
</dbReference>
<dbReference type="PANTHER" id="PTHR10146:SF14">
    <property type="entry name" value="PYRIDOXAL PHOSPHATE HOMEOSTASIS PROTEIN"/>
    <property type="match status" value="1"/>
</dbReference>
<keyword evidence="1" id="KW-0663">Pyridoxal phosphate</keyword>
<proteinExistence type="inferred from homology"/>
<sequence length="225" mass="24734">MHAISEALDRVSTAIKNAAIRAGRKPSDVTLVAASKKTEILQIEAAIAWGLRIFGENRVQEAHAKFLDSALIKKIEALHLIGPLQTNKVKKVVGQFDLIHSVDSLHLAEKIEKEALRQGITQSILIEVNIAGEENKHGVSLAQTPNLVEAIRKLAHLKLLGLMTIPPLTESAEAARPYFSKLRKLGESLELHKFSMGMSRDFEVAIEEGATWVRPGTAIFGRRTL</sequence>
<dbReference type="InterPro" id="IPR001608">
    <property type="entry name" value="Ala_racemase_N"/>
</dbReference>
<reference evidence="3" key="1">
    <citation type="submission" date="2018-06" db="EMBL/GenBank/DDBJ databases">
        <authorList>
            <person name="Zhirakovskaya E."/>
        </authorList>
    </citation>
    <scope>NUCLEOTIDE SEQUENCE</scope>
</reference>
<organism evidence="3">
    <name type="scientific">hydrothermal vent metagenome</name>
    <dbReference type="NCBI Taxonomy" id="652676"/>
    <lineage>
        <taxon>unclassified sequences</taxon>
        <taxon>metagenomes</taxon>
        <taxon>ecological metagenomes</taxon>
    </lineage>
</organism>
<dbReference type="CDD" id="cd00635">
    <property type="entry name" value="PLPDE_III_YBL036c_like"/>
    <property type="match status" value="1"/>
</dbReference>
<evidence type="ECO:0000256" key="1">
    <source>
        <dbReference type="ARBA" id="ARBA00022898"/>
    </source>
</evidence>
<evidence type="ECO:0000259" key="2">
    <source>
        <dbReference type="Pfam" id="PF01168"/>
    </source>
</evidence>
<dbReference type="PIRSF" id="PIRSF004848">
    <property type="entry name" value="YBL036c_PLPDEIII"/>
    <property type="match status" value="1"/>
</dbReference>
<dbReference type="SUPFAM" id="SSF51419">
    <property type="entry name" value="PLP-binding barrel"/>
    <property type="match status" value="1"/>
</dbReference>
<feature type="domain" description="Alanine racemase N-terminal" evidence="2">
    <location>
        <begin position="38"/>
        <end position="222"/>
    </location>
</feature>
<dbReference type="AlphaFoldDB" id="A0A3B1CQ70"/>
<accession>A0A3B1CQ70</accession>
<dbReference type="EMBL" id="UOGF01000007">
    <property type="protein sequence ID" value="VAX26148.1"/>
    <property type="molecule type" value="Genomic_DNA"/>
</dbReference>
<dbReference type="Gene3D" id="3.20.20.10">
    <property type="entry name" value="Alanine racemase"/>
    <property type="match status" value="1"/>
</dbReference>
<dbReference type="NCBIfam" id="TIGR00044">
    <property type="entry name" value="YggS family pyridoxal phosphate-dependent enzyme"/>
    <property type="match status" value="1"/>
</dbReference>
<dbReference type="Pfam" id="PF01168">
    <property type="entry name" value="Ala_racemase_N"/>
    <property type="match status" value="1"/>
</dbReference>
<protein>
    <submittedName>
        <fullName evidence="3">UPF0001 protein YggS</fullName>
    </submittedName>
</protein>
<dbReference type="InterPro" id="IPR011078">
    <property type="entry name" value="PyrdxlP_homeostasis"/>
</dbReference>
<dbReference type="HAMAP" id="MF_02087">
    <property type="entry name" value="PLP_homeostasis"/>
    <property type="match status" value="1"/>
</dbReference>
<name>A0A3B1CQ70_9ZZZZ</name>
<dbReference type="GO" id="GO:0030170">
    <property type="term" value="F:pyridoxal phosphate binding"/>
    <property type="evidence" value="ECO:0007669"/>
    <property type="project" value="InterPro"/>
</dbReference>